<name>M2SXK7_COCH5</name>
<evidence type="ECO:0000313" key="3">
    <source>
        <dbReference type="Proteomes" id="UP000016936"/>
    </source>
</evidence>
<dbReference type="OMA" id="HITSFND"/>
<reference evidence="3" key="2">
    <citation type="journal article" date="2013" name="PLoS Genet.">
        <title>Comparative genome structure, secondary metabolite, and effector coding capacity across Cochliobolus pathogens.</title>
        <authorList>
            <person name="Condon B.J."/>
            <person name="Leng Y."/>
            <person name="Wu D."/>
            <person name="Bushley K.E."/>
            <person name="Ohm R.A."/>
            <person name="Otillar R."/>
            <person name="Martin J."/>
            <person name="Schackwitz W."/>
            <person name="Grimwood J."/>
            <person name="MohdZainudin N."/>
            <person name="Xue C."/>
            <person name="Wang R."/>
            <person name="Manning V.A."/>
            <person name="Dhillon B."/>
            <person name="Tu Z.J."/>
            <person name="Steffenson B.J."/>
            <person name="Salamov A."/>
            <person name="Sun H."/>
            <person name="Lowry S."/>
            <person name="LaButti K."/>
            <person name="Han J."/>
            <person name="Copeland A."/>
            <person name="Lindquist E."/>
            <person name="Barry K."/>
            <person name="Schmutz J."/>
            <person name="Baker S.E."/>
            <person name="Ciuffetti L.M."/>
            <person name="Grigoriev I.V."/>
            <person name="Zhong S."/>
            <person name="Turgeon B.G."/>
        </authorList>
    </citation>
    <scope>NUCLEOTIDE SEQUENCE [LARGE SCALE GENOMIC DNA]</scope>
    <source>
        <strain evidence="3">C5 / ATCC 48332 / race O</strain>
    </source>
</reference>
<dbReference type="EMBL" id="KB445578">
    <property type="protein sequence ID" value="EMD90120.1"/>
    <property type="molecule type" value="Genomic_DNA"/>
</dbReference>
<evidence type="ECO:0000256" key="1">
    <source>
        <dbReference type="SAM" id="MobiDB-lite"/>
    </source>
</evidence>
<reference evidence="2 3" key="1">
    <citation type="journal article" date="2012" name="PLoS Pathog.">
        <title>Diverse lifestyles and strategies of plant pathogenesis encoded in the genomes of eighteen Dothideomycetes fungi.</title>
        <authorList>
            <person name="Ohm R.A."/>
            <person name="Feau N."/>
            <person name="Henrissat B."/>
            <person name="Schoch C.L."/>
            <person name="Horwitz B.A."/>
            <person name="Barry K.W."/>
            <person name="Condon B.J."/>
            <person name="Copeland A.C."/>
            <person name="Dhillon B."/>
            <person name="Glaser F."/>
            <person name="Hesse C.N."/>
            <person name="Kosti I."/>
            <person name="LaButti K."/>
            <person name="Lindquist E.A."/>
            <person name="Lucas S."/>
            <person name="Salamov A.A."/>
            <person name="Bradshaw R.E."/>
            <person name="Ciuffetti L."/>
            <person name="Hamelin R.C."/>
            <person name="Kema G.H.J."/>
            <person name="Lawrence C."/>
            <person name="Scott J.A."/>
            <person name="Spatafora J.W."/>
            <person name="Turgeon B.G."/>
            <person name="de Wit P.J.G.M."/>
            <person name="Zhong S."/>
            <person name="Goodwin S.B."/>
            <person name="Grigoriev I.V."/>
        </authorList>
    </citation>
    <scope>NUCLEOTIDE SEQUENCE [LARGE SCALE GENOMIC DNA]</scope>
    <source>
        <strain evidence="3">C5 / ATCC 48332 / race O</strain>
    </source>
</reference>
<dbReference type="HOGENOM" id="CLU_029797_2_1_1"/>
<sequence>MDFLKRFTIQSSSPADNTPDPYADDDIYPVHVLDDTKALRSMLITCTFCFNNANGKLEIHVPRAFTPSRPAFSYTHDSINTSIQDHELTRKLPLSPDGSIKISPGPTDFNDLAASPSAPATIEDLLSGDVPQISVHITSFTNATFVGLTWPHTLMDIIGQAALLQAWSRLLAGRDAEVPPVLDAQEDKLTALTNKATDAAEEYALKSKQLKGLSFVKFGARLAWDILTGTKPVTKTIYLPKSVMGKLRVRAEADLFASSNNDDNDNDDTIGEKEKPFISDGDILTAFTLDCIASSLPTPRQITALYPINSRFRLPSLINAKGVFLSNMSIPGFTFLGPAMSTGSLGQIALYNRQRLLEQATEAQILAILREQLMSGDPSALYSDADALLVVFTDWTKAKNFSAIDFSPAVIRAGGDGRTGEENGSDSKRYNPPGTPVFYHASTRRPNPAARLLVNILGRDYSGGYWLTLTMSPGAWDKVEEGLKELS</sequence>
<dbReference type="Gene3D" id="3.30.559.10">
    <property type="entry name" value="Chloramphenicol acetyltransferase-like domain"/>
    <property type="match status" value="2"/>
</dbReference>
<dbReference type="InterPro" id="IPR023213">
    <property type="entry name" value="CAT-like_dom_sf"/>
</dbReference>
<keyword evidence="3" id="KW-1185">Reference proteome</keyword>
<feature type="compositionally biased region" description="Basic and acidic residues" evidence="1">
    <location>
        <begin position="418"/>
        <end position="429"/>
    </location>
</feature>
<evidence type="ECO:0000313" key="2">
    <source>
        <dbReference type="EMBL" id="EMD90120.1"/>
    </source>
</evidence>
<dbReference type="AlphaFoldDB" id="M2SXK7"/>
<dbReference type="OrthoDB" id="21502at2759"/>
<feature type="region of interest" description="Disordered" evidence="1">
    <location>
        <begin position="415"/>
        <end position="434"/>
    </location>
</feature>
<dbReference type="eggNOG" id="ENOG502S6KB">
    <property type="taxonomic scope" value="Eukaryota"/>
</dbReference>
<accession>M2SXK7</accession>
<dbReference type="Proteomes" id="UP000016936">
    <property type="component" value="Unassembled WGS sequence"/>
</dbReference>
<gene>
    <name evidence="2" type="ORF">COCHEDRAFT_1105021</name>
</gene>
<organism evidence="2 3">
    <name type="scientific">Cochliobolus heterostrophus (strain C5 / ATCC 48332 / race O)</name>
    <name type="common">Southern corn leaf blight fungus</name>
    <name type="synonym">Bipolaris maydis</name>
    <dbReference type="NCBI Taxonomy" id="701091"/>
    <lineage>
        <taxon>Eukaryota</taxon>
        <taxon>Fungi</taxon>
        <taxon>Dikarya</taxon>
        <taxon>Ascomycota</taxon>
        <taxon>Pezizomycotina</taxon>
        <taxon>Dothideomycetes</taxon>
        <taxon>Pleosporomycetidae</taxon>
        <taxon>Pleosporales</taxon>
        <taxon>Pleosporineae</taxon>
        <taxon>Pleosporaceae</taxon>
        <taxon>Bipolaris</taxon>
    </lineage>
</organism>
<proteinExistence type="predicted"/>
<protein>
    <submittedName>
        <fullName evidence="2">Uncharacterized protein</fullName>
    </submittedName>
</protein>